<comment type="subcellular location">
    <subcellularLocation>
        <location evidence="1">Membrane</location>
        <topology evidence="1">Multi-pass membrane protein</topology>
    </subcellularLocation>
</comment>
<dbReference type="PANTHER" id="PTHR46187">
    <property type="entry name" value="ALKALINE CERAMIDASE 3"/>
    <property type="match status" value="1"/>
</dbReference>
<feature type="transmembrane region" description="Helical" evidence="9">
    <location>
        <begin position="294"/>
        <end position="315"/>
    </location>
</feature>
<feature type="binding site" evidence="8">
    <location>
        <position position="333"/>
    </location>
    <ligand>
        <name>Zn(2+)</name>
        <dbReference type="ChEBI" id="CHEBI:29105"/>
        <note>catalytic</note>
    </ligand>
</feature>
<dbReference type="OrthoDB" id="187171at2759"/>
<reference evidence="10 11" key="1">
    <citation type="submission" date="2016-02" db="EMBL/GenBank/DDBJ databases">
        <title>Genome analysis of coral dinoflagellate symbionts highlights evolutionary adaptations to a symbiotic lifestyle.</title>
        <authorList>
            <person name="Aranda M."/>
            <person name="Li Y."/>
            <person name="Liew Y.J."/>
            <person name="Baumgarten S."/>
            <person name="Simakov O."/>
            <person name="Wilson M."/>
            <person name="Piel J."/>
            <person name="Ashoor H."/>
            <person name="Bougouffa S."/>
            <person name="Bajic V.B."/>
            <person name="Ryu T."/>
            <person name="Ravasi T."/>
            <person name="Bayer T."/>
            <person name="Micklem G."/>
            <person name="Kim H."/>
            <person name="Bhak J."/>
            <person name="Lajeunesse T.C."/>
            <person name="Voolstra C.R."/>
        </authorList>
    </citation>
    <scope>NUCLEOTIDE SEQUENCE [LARGE SCALE GENOMIC DNA]</scope>
    <source>
        <strain evidence="10 11">CCMP2467</strain>
    </source>
</reference>
<feature type="transmembrane region" description="Helical" evidence="9">
    <location>
        <begin position="101"/>
        <end position="118"/>
    </location>
</feature>
<dbReference type="Pfam" id="PF05875">
    <property type="entry name" value="Ceramidase"/>
    <property type="match status" value="1"/>
</dbReference>
<dbReference type="GO" id="GO:0046514">
    <property type="term" value="P:ceramide catabolic process"/>
    <property type="evidence" value="ECO:0007669"/>
    <property type="project" value="TreeGrafter"/>
</dbReference>
<dbReference type="InterPro" id="IPR008901">
    <property type="entry name" value="ACER"/>
</dbReference>
<sequence length="377" mass="42123">MLCYCFSHMPSVTSAPIRIALLPIVAFCVQAYRICCQEWQKNSHAFTSKCGIRRRIWRGPASCTAQRAAAMIKRNFVVQYSTWRTHAAAGELMALESLQRVLAIVLTLILPLFALLAIRGPVDGAGDTTAGFWGAKTASVNWCERDYAASYYIAELANSLTSLCLVATGIYGVCAHVTLVELRYLLAFFSFVVIGLGSFAFHATLLRSMQLLDELPMVWANTVFIYICRSMNDRGNSCRIAEVIVLALLTVLATLAVVIFDTENQNVFLLCYGSGVQYLVWSSYVFCQKSANSTAWLLFTTAMLCYAGGFLLWLIDRNFCHSVRPLYLHVFWHFGADLGTYAAVLLWIWIRSEVLARKVVLRGRSLLSWHIAAAPQE</sequence>
<evidence type="ECO:0000256" key="1">
    <source>
        <dbReference type="ARBA" id="ARBA00004141"/>
    </source>
</evidence>
<evidence type="ECO:0000256" key="5">
    <source>
        <dbReference type="ARBA" id="ARBA00022989"/>
    </source>
</evidence>
<evidence type="ECO:0000256" key="3">
    <source>
        <dbReference type="ARBA" id="ARBA00022692"/>
    </source>
</evidence>
<feature type="binding site" evidence="7">
    <location>
        <position position="155"/>
    </location>
    <ligand>
        <name>Ca(2+)</name>
        <dbReference type="ChEBI" id="CHEBI:29108"/>
    </ligand>
</feature>
<accession>A0A1Q9CL98</accession>
<dbReference type="GO" id="GO:0016811">
    <property type="term" value="F:hydrolase activity, acting on carbon-nitrogen (but not peptide) bonds, in linear amides"/>
    <property type="evidence" value="ECO:0007669"/>
    <property type="project" value="InterPro"/>
</dbReference>
<dbReference type="GO" id="GO:0005789">
    <property type="term" value="C:endoplasmic reticulum membrane"/>
    <property type="evidence" value="ECO:0007669"/>
    <property type="project" value="TreeGrafter"/>
</dbReference>
<keyword evidence="5 9" id="KW-1133">Transmembrane helix</keyword>
<keyword evidence="6 9" id="KW-0472">Membrane</keyword>
<dbReference type="OMA" id="METIYSK"/>
<keyword evidence="11" id="KW-1185">Reference proteome</keyword>
<dbReference type="Proteomes" id="UP000186817">
    <property type="component" value="Unassembled WGS sequence"/>
</dbReference>
<dbReference type="PANTHER" id="PTHR46187:SF3">
    <property type="entry name" value="ALKALINE CERAMIDASE 3"/>
    <property type="match status" value="1"/>
</dbReference>
<keyword evidence="4" id="KW-0378">Hydrolase</keyword>
<name>A0A1Q9CL98_SYMMI</name>
<feature type="transmembrane region" description="Helical" evidence="9">
    <location>
        <begin position="266"/>
        <end position="287"/>
    </location>
</feature>
<comment type="cofactor">
    <cofactor evidence="8">
        <name>Zn(2+)</name>
        <dbReference type="ChEBI" id="CHEBI:29105"/>
    </cofactor>
</comment>
<comment type="caution">
    <text evidence="10">The sequence shown here is derived from an EMBL/GenBank/DDBJ whole genome shotgun (WGS) entry which is preliminary data.</text>
</comment>
<feature type="binding site" evidence="7">
    <location>
        <position position="142"/>
    </location>
    <ligand>
        <name>Ca(2+)</name>
        <dbReference type="ChEBI" id="CHEBI:29108"/>
    </ligand>
</feature>
<gene>
    <name evidence="10" type="primary">ACER3</name>
    <name evidence="10" type="ORF">AK812_SmicGene35595</name>
</gene>
<protein>
    <submittedName>
        <fullName evidence="10">Alkaline ceramidase 3</fullName>
    </submittedName>
</protein>
<feature type="transmembrane region" description="Helical" evidence="9">
    <location>
        <begin position="185"/>
        <end position="205"/>
    </location>
</feature>
<evidence type="ECO:0000313" key="11">
    <source>
        <dbReference type="Proteomes" id="UP000186817"/>
    </source>
</evidence>
<evidence type="ECO:0000256" key="7">
    <source>
        <dbReference type="PIRSR" id="PIRSR608901-1"/>
    </source>
</evidence>
<keyword evidence="3 9" id="KW-0812">Transmembrane</keyword>
<feature type="transmembrane region" description="Helical" evidence="9">
    <location>
        <begin position="240"/>
        <end position="260"/>
    </location>
</feature>
<evidence type="ECO:0000256" key="8">
    <source>
        <dbReference type="PIRSR" id="PIRSR608901-2"/>
    </source>
</evidence>
<evidence type="ECO:0000313" key="10">
    <source>
        <dbReference type="EMBL" id="OLP83627.1"/>
    </source>
</evidence>
<dbReference type="AlphaFoldDB" id="A0A1Q9CL98"/>
<evidence type="ECO:0000256" key="2">
    <source>
        <dbReference type="ARBA" id="ARBA00009780"/>
    </source>
</evidence>
<evidence type="ECO:0000256" key="9">
    <source>
        <dbReference type="SAM" id="Phobius"/>
    </source>
</evidence>
<feature type="transmembrane region" description="Helical" evidence="9">
    <location>
        <begin position="151"/>
        <end position="173"/>
    </location>
</feature>
<keyword evidence="8" id="KW-0862">Zinc</keyword>
<feature type="binding site" evidence="8">
    <location>
        <position position="329"/>
    </location>
    <ligand>
        <name>Zn(2+)</name>
        <dbReference type="ChEBI" id="CHEBI:29105"/>
        <note>catalytic</note>
    </ligand>
</feature>
<dbReference type="GO" id="GO:0046513">
    <property type="term" value="P:ceramide biosynthetic process"/>
    <property type="evidence" value="ECO:0007669"/>
    <property type="project" value="TreeGrafter"/>
</dbReference>
<feature type="transmembrane region" description="Helical" evidence="9">
    <location>
        <begin position="327"/>
        <end position="350"/>
    </location>
</feature>
<comment type="similarity">
    <text evidence="2">Belongs to the alkaline ceramidase family.</text>
</comment>
<dbReference type="EMBL" id="LSRX01001103">
    <property type="protein sequence ID" value="OLP83627.1"/>
    <property type="molecule type" value="Genomic_DNA"/>
</dbReference>
<feature type="binding site" evidence="7">
    <location>
        <position position="144"/>
    </location>
    <ligand>
        <name>Ca(2+)</name>
        <dbReference type="ChEBI" id="CHEBI:29108"/>
    </ligand>
</feature>
<evidence type="ECO:0000256" key="6">
    <source>
        <dbReference type="ARBA" id="ARBA00023136"/>
    </source>
</evidence>
<keyword evidence="7" id="KW-0479">Metal-binding</keyword>
<organism evidence="10 11">
    <name type="scientific">Symbiodinium microadriaticum</name>
    <name type="common">Dinoflagellate</name>
    <name type="synonym">Zooxanthella microadriatica</name>
    <dbReference type="NCBI Taxonomy" id="2951"/>
    <lineage>
        <taxon>Eukaryota</taxon>
        <taxon>Sar</taxon>
        <taxon>Alveolata</taxon>
        <taxon>Dinophyceae</taxon>
        <taxon>Suessiales</taxon>
        <taxon>Symbiodiniaceae</taxon>
        <taxon>Symbiodinium</taxon>
    </lineage>
</organism>
<dbReference type="GO" id="GO:0046872">
    <property type="term" value="F:metal ion binding"/>
    <property type="evidence" value="ECO:0007669"/>
    <property type="project" value="UniProtKB-KW"/>
</dbReference>
<evidence type="ECO:0000256" key="4">
    <source>
        <dbReference type="ARBA" id="ARBA00022801"/>
    </source>
</evidence>
<feature type="binding site" evidence="8">
    <location>
        <position position="202"/>
    </location>
    <ligand>
        <name>Zn(2+)</name>
        <dbReference type="ChEBI" id="CHEBI:29105"/>
        <note>catalytic</note>
    </ligand>
</feature>
<proteinExistence type="inferred from homology"/>
<keyword evidence="7" id="KW-0106">Calcium</keyword>